<sequence>MSGADIARRIMAATRQPIAAALGGEARRAADLLAASAPGSSAATAPHDRGTMVTLTGPGLFAREFGALDSASDPVIAPAISRMGVYRKKGRPT</sequence>
<dbReference type="AlphaFoldDB" id="A0A1M4UYU6"/>
<organism evidence="1 2">
    <name type="scientific">Kaistia soli DSM 19436</name>
    <dbReference type="NCBI Taxonomy" id="1122133"/>
    <lineage>
        <taxon>Bacteria</taxon>
        <taxon>Pseudomonadati</taxon>
        <taxon>Pseudomonadota</taxon>
        <taxon>Alphaproteobacteria</taxon>
        <taxon>Hyphomicrobiales</taxon>
        <taxon>Kaistiaceae</taxon>
        <taxon>Kaistia</taxon>
    </lineage>
</organism>
<accession>A0A1M4UYU6</accession>
<gene>
    <name evidence="1" type="ORF">SAMN02745157_0567</name>
</gene>
<dbReference type="EMBL" id="FQUP01000001">
    <property type="protein sequence ID" value="SHE61820.1"/>
    <property type="molecule type" value="Genomic_DNA"/>
</dbReference>
<keyword evidence="2" id="KW-1185">Reference proteome</keyword>
<dbReference type="STRING" id="1122133.SAMN02745157_0567"/>
<proteinExistence type="predicted"/>
<name>A0A1M4UYU6_9HYPH</name>
<protein>
    <submittedName>
        <fullName evidence="1">Uncharacterized protein</fullName>
    </submittedName>
</protein>
<evidence type="ECO:0000313" key="1">
    <source>
        <dbReference type="EMBL" id="SHE61820.1"/>
    </source>
</evidence>
<evidence type="ECO:0000313" key="2">
    <source>
        <dbReference type="Proteomes" id="UP000184485"/>
    </source>
</evidence>
<dbReference type="Proteomes" id="UP000184485">
    <property type="component" value="Unassembled WGS sequence"/>
</dbReference>
<dbReference type="RefSeq" id="WP_073051267.1">
    <property type="nucleotide sequence ID" value="NZ_FQUP01000001.1"/>
</dbReference>
<reference evidence="1 2" key="1">
    <citation type="submission" date="2016-11" db="EMBL/GenBank/DDBJ databases">
        <authorList>
            <person name="Jaros S."/>
            <person name="Januszkiewicz K."/>
            <person name="Wedrychowicz H."/>
        </authorList>
    </citation>
    <scope>NUCLEOTIDE SEQUENCE [LARGE SCALE GENOMIC DNA]</scope>
    <source>
        <strain evidence="1 2">DSM 19436</strain>
    </source>
</reference>